<accession>A0A1A8XSR7</accession>
<organism evidence="9 10">
    <name type="scientific">Candidatus Accumulibacter aalborgensis</name>
    <dbReference type="NCBI Taxonomy" id="1860102"/>
    <lineage>
        <taxon>Bacteria</taxon>
        <taxon>Pseudomonadati</taxon>
        <taxon>Pseudomonadota</taxon>
        <taxon>Betaproteobacteria</taxon>
        <taxon>Candidatus Accumulibacter</taxon>
    </lineage>
</organism>
<evidence type="ECO:0000256" key="6">
    <source>
        <dbReference type="ARBA" id="ARBA00023136"/>
    </source>
</evidence>
<feature type="domain" description="Cyclic nucleotide-binding" evidence="8">
    <location>
        <begin position="353"/>
        <end position="456"/>
    </location>
</feature>
<dbReference type="InterPro" id="IPR000595">
    <property type="entry name" value="cNMP-bd_dom"/>
</dbReference>
<dbReference type="SMART" id="SM00100">
    <property type="entry name" value="cNMP"/>
    <property type="match status" value="1"/>
</dbReference>
<gene>
    <name evidence="9" type="ORF">ACCAA_450005</name>
</gene>
<dbReference type="Pfam" id="PF00924">
    <property type="entry name" value="MS_channel_2nd"/>
    <property type="match status" value="1"/>
</dbReference>
<dbReference type="SUPFAM" id="SSF82689">
    <property type="entry name" value="Mechanosensitive channel protein MscS (YggB), C-terminal domain"/>
    <property type="match status" value="1"/>
</dbReference>
<keyword evidence="7" id="KW-0406">Ion transport</keyword>
<keyword evidence="7" id="KW-0813">Transport</keyword>
<dbReference type="InterPro" id="IPR010920">
    <property type="entry name" value="LSM_dom_sf"/>
</dbReference>
<evidence type="ECO:0000256" key="5">
    <source>
        <dbReference type="ARBA" id="ARBA00022989"/>
    </source>
</evidence>
<dbReference type="InterPro" id="IPR011066">
    <property type="entry name" value="MscS_channel_C_sf"/>
</dbReference>
<reference evidence="9 10" key="1">
    <citation type="submission" date="2016-06" db="EMBL/GenBank/DDBJ databases">
        <authorList>
            <person name="Kjaerup R.B."/>
            <person name="Dalgaard T.S."/>
            <person name="Juul-Madsen H.R."/>
        </authorList>
    </citation>
    <scope>NUCLEOTIDE SEQUENCE [LARGE SCALE GENOMIC DNA]</scope>
    <source>
        <strain evidence="9">3</strain>
    </source>
</reference>
<dbReference type="InterPro" id="IPR018490">
    <property type="entry name" value="cNMP-bd_dom_sf"/>
</dbReference>
<dbReference type="Pfam" id="PF00027">
    <property type="entry name" value="cNMP_binding"/>
    <property type="match status" value="1"/>
</dbReference>
<dbReference type="GO" id="GO:0005886">
    <property type="term" value="C:plasma membrane"/>
    <property type="evidence" value="ECO:0007669"/>
    <property type="project" value="UniProtKB-SubCell"/>
</dbReference>
<proteinExistence type="inferred from homology"/>
<evidence type="ECO:0000256" key="4">
    <source>
        <dbReference type="ARBA" id="ARBA00022692"/>
    </source>
</evidence>
<dbReference type="Gene3D" id="2.30.30.60">
    <property type="match status" value="1"/>
</dbReference>
<keyword evidence="6 7" id="KW-0472">Membrane</keyword>
<keyword evidence="7" id="KW-0997">Cell inner membrane</keyword>
<dbReference type="Proteomes" id="UP000199169">
    <property type="component" value="Unassembled WGS sequence"/>
</dbReference>
<feature type="transmembrane region" description="Helical" evidence="7">
    <location>
        <begin position="47"/>
        <end position="65"/>
    </location>
</feature>
<keyword evidence="4 7" id="KW-0812">Transmembrane</keyword>
<dbReference type="EMBL" id="FLQX01000122">
    <property type="protein sequence ID" value="SBT07552.1"/>
    <property type="molecule type" value="Genomic_DNA"/>
</dbReference>
<dbReference type="PANTHER" id="PTHR30221">
    <property type="entry name" value="SMALL-CONDUCTANCE MECHANOSENSITIVE CHANNEL"/>
    <property type="match status" value="1"/>
</dbReference>
<evidence type="ECO:0000256" key="3">
    <source>
        <dbReference type="ARBA" id="ARBA00022475"/>
    </source>
</evidence>
<evidence type="ECO:0000313" key="9">
    <source>
        <dbReference type="EMBL" id="SBT07552.1"/>
    </source>
</evidence>
<evidence type="ECO:0000256" key="2">
    <source>
        <dbReference type="ARBA" id="ARBA00008017"/>
    </source>
</evidence>
<dbReference type="GO" id="GO:0008381">
    <property type="term" value="F:mechanosensitive monoatomic ion channel activity"/>
    <property type="evidence" value="ECO:0007669"/>
    <property type="project" value="InterPro"/>
</dbReference>
<feature type="transmembrane region" description="Helical" evidence="7">
    <location>
        <begin position="109"/>
        <end position="129"/>
    </location>
</feature>
<dbReference type="InterPro" id="IPR023408">
    <property type="entry name" value="MscS_beta-dom_sf"/>
</dbReference>
<comment type="subunit">
    <text evidence="7">Homoheptamer.</text>
</comment>
<dbReference type="Gene3D" id="1.10.287.1260">
    <property type="match status" value="1"/>
</dbReference>
<dbReference type="Gene3D" id="3.30.70.100">
    <property type="match status" value="1"/>
</dbReference>
<evidence type="ECO:0000259" key="8">
    <source>
        <dbReference type="PROSITE" id="PS50042"/>
    </source>
</evidence>
<dbReference type="SUPFAM" id="SSF50182">
    <property type="entry name" value="Sm-like ribonucleoproteins"/>
    <property type="match status" value="1"/>
</dbReference>
<dbReference type="PROSITE" id="PS50042">
    <property type="entry name" value="CNMP_BINDING_3"/>
    <property type="match status" value="1"/>
</dbReference>
<dbReference type="AlphaFoldDB" id="A0A1A8XSR7"/>
<dbReference type="InterPro" id="IPR049278">
    <property type="entry name" value="MS_channel_C"/>
</dbReference>
<dbReference type="CDD" id="cd00038">
    <property type="entry name" value="CAP_ED"/>
    <property type="match status" value="1"/>
</dbReference>
<name>A0A1A8XSR7_9PROT</name>
<dbReference type="InterPro" id="IPR014710">
    <property type="entry name" value="RmlC-like_jellyroll"/>
</dbReference>
<dbReference type="PANTHER" id="PTHR30221:SF1">
    <property type="entry name" value="SMALL-CONDUCTANCE MECHANOSENSITIVE CHANNEL"/>
    <property type="match status" value="1"/>
</dbReference>
<feature type="transmembrane region" description="Helical" evidence="7">
    <location>
        <begin position="77"/>
        <end position="97"/>
    </location>
</feature>
<dbReference type="STRING" id="1860102.ACCAA_450005"/>
<evidence type="ECO:0000256" key="7">
    <source>
        <dbReference type="RuleBase" id="RU369025"/>
    </source>
</evidence>
<keyword evidence="7" id="KW-0407">Ion channel</keyword>
<keyword evidence="5 7" id="KW-1133">Transmembrane helix</keyword>
<evidence type="ECO:0000256" key="1">
    <source>
        <dbReference type="ARBA" id="ARBA00004651"/>
    </source>
</evidence>
<protein>
    <recommendedName>
        <fullName evidence="7">Small-conductance mechanosensitive channel</fullName>
    </recommendedName>
</protein>
<dbReference type="Pfam" id="PF21082">
    <property type="entry name" value="MS_channel_3rd"/>
    <property type="match status" value="1"/>
</dbReference>
<dbReference type="InterPro" id="IPR045275">
    <property type="entry name" value="MscS_archaea/bacteria_type"/>
</dbReference>
<keyword evidence="3" id="KW-1003">Cell membrane</keyword>
<evidence type="ECO:0000313" key="10">
    <source>
        <dbReference type="Proteomes" id="UP000199169"/>
    </source>
</evidence>
<dbReference type="SUPFAM" id="SSF51206">
    <property type="entry name" value="cAMP-binding domain-like"/>
    <property type="match status" value="1"/>
</dbReference>
<comment type="similarity">
    <text evidence="2 7">Belongs to the MscS (TC 1.A.23) family.</text>
</comment>
<keyword evidence="10" id="KW-1185">Reference proteome</keyword>
<dbReference type="InterPro" id="IPR006685">
    <property type="entry name" value="MscS_channel_2nd"/>
</dbReference>
<comment type="function">
    <text evidence="7">Mechanosensitive channel that participates in the regulation of osmotic pressure changes within the cell, opening in response to stretch forces in the membrane lipid bilayer, without the need for other proteins. Contributes to normal resistance to hypoosmotic shock. Forms an ion channel of 1.0 nanosiemens conductance with a slight preference for anions.</text>
</comment>
<dbReference type="Gene3D" id="2.60.120.10">
    <property type="entry name" value="Jelly Rolls"/>
    <property type="match status" value="1"/>
</dbReference>
<comment type="subcellular location">
    <subcellularLocation>
        <location evidence="7">Cell inner membrane</location>
        <topology evidence="7">Multi-pass membrane protein</topology>
    </subcellularLocation>
    <subcellularLocation>
        <location evidence="1">Cell membrane</location>
        <topology evidence="1">Multi-pass membrane protein</topology>
    </subcellularLocation>
</comment>
<feature type="transmembrane region" description="Helical" evidence="7">
    <location>
        <begin position="19"/>
        <end position="35"/>
    </location>
</feature>
<sequence>MDATMTRIWAYFWLPETKYVIVVFAVLALLLLRFLPRDRRRIGATSALFALSCAGQIFGALLEALDYSRLAVMVHEVFVIGSGMALFRLLAVFAFRIILPRVGIVLARIAEDIIVLFGYAAFILARLHLVGLDPSSLLTTSAVITAVLAFAMQDTLGNVLSGVALQLDNSLQTGDWVKLDDLAGRVVQIRWRQTTIRTRNGEMVIVPNSQLMRGRFTVFGRVDKPDWPSRRWIWFNVTYDSPPTLVIQKVEKVISTAEIPNVARDPAPTCVLMDFGPGYARYALRYWMLDPQPDDPTDSAVRIHVFAALQRAGMQLAVPEQSVHVTKENVAYRESVRQRDIDRRMADLHKVELFAGLQEEELRTISERMVYAPFGKGAVIFEQGEPAHWLYLLAAGEAEVLHDFPGQPRQHFRAIHAGSTFGERGVMTGEARHDTVIAKTDVVCYRLDQATVEEVIRSRPAIAEAIAAILWRREVEYDSFTRQFTDASTSPPSPPKGSMLGKIRDFLGL</sequence>